<evidence type="ECO:0000256" key="1">
    <source>
        <dbReference type="SAM" id="MobiDB-lite"/>
    </source>
</evidence>
<dbReference type="Proteomes" id="UP000050535">
    <property type="component" value="Unassembled WGS sequence"/>
</dbReference>
<protein>
    <submittedName>
        <fullName evidence="2">Uncharacterized protein</fullName>
    </submittedName>
</protein>
<evidence type="ECO:0000313" key="2">
    <source>
        <dbReference type="EMBL" id="KPN31932.1"/>
    </source>
</evidence>
<comment type="caution">
    <text evidence="2">The sequence shown here is derived from an EMBL/GenBank/DDBJ whole genome shotgun (WGS) entry which is preliminary data.</text>
</comment>
<evidence type="ECO:0000313" key="3">
    <source>
        <dbReference type="Proteomes" id="UP000050535"/>
    </source>
</evidence>
<dbReference type="RefSeq" id="WP_144427200.1">
    <property type="nucleotide sequence ID" value="NZ_LGUC01000001.1"/>
</dbReference>
<dbReference type="EMBL" id="LGUC01000001">
    <property type="protein sequence ID" value="KPN31932.1"/>
    <property type="molecule type" value="Genomic_DNA"/>
</dbReference>
<sequence>MSTEEKSNGELFTGPDVLETDTTSERREVPVETLCDGQFEYAKIRLNSRMLRELGVPYGVTAISVNVGENGLVIEPAGA</sequence>
<proteinExistence type="predicted"/>
<gene>
    <name evidence="2" type="ORF">SY89_02689</name>
</gene>
<feature type="region of interest" description="Disordered" evidence="1">
    <location>
        <begin position="1"/>
        <end position="26"/>
    </location>
</feature>
<reference evidence="3" key="1">
    <citation type="submission" date="2013-11" db="EMBL/GenBank/DDBJ databases">
        <authorList>
            <person name="Hoang H.T."/>
            <person name="Killian M.L."/>
            <person name="Madson D.M."/>
            <person name="Arruda P.H.E."/>
            <person name="Sun D."/>
            <person name="Schwartz K.J."/>
            <person name="Yoon K."/>
        </authorList>
    </citation>
    <scope>NUCLEOTIDE SEQUENCE [LARGE SCALE GENOMIC DNA]</scope>
    <source>
        <strain evidence="3">CDK2</strain>
    </source>
</reference>
<name>A0A0P7HE29_9EURY</name>
<dbReference type="STRING" id="699431.SY89_02689"/>
<organism evidence="2 3">
    <name type="scientific">Halolamina pelagica</name>
    <dbReference type="NCBI Taxonomy" id="699431"/>
    <lineage>
        <taxon>Archaea</taxon>
        <taxon>Methanobacteriati</taxon>
        <taxon>Methanobacteriota</taxon>
        <taxon>Stenosarchaea group</taxon>
        <taxon>Halobacteria</taxon>
        <taxon>Halobacteriales</taxon>
        <taxon>Haloferacaceae</taxon>
    </lineage>
</organism>
<accession>A0A0P7HE29</accession>
<dbReference type="AlphaFoldDB" id="A0A0P7HE29"/>
<keyword evidence="3" id="KW-1185">Reference proteome</keyword>